<dbReference type="AlphaFoldDB" id="A0AAE1DSL7"/>
<sequence>MVARPSSSTEAFGTEILKSSYYCLNVKTDKVSTGLHDAEESPAGCCKSSMTKTSVEAPTFREKSWSSVPPGAETHDTARVTASVIFPFRTCYSLPTEEVEEGGSEPGACEPEAIMRQRGSGGAEGRF</sequence>
<reference evidence="2" key="1">
    <citation type="journal article" date="2023" name="G3 (Bethesda)">
        <title>A reference genome for the long-term kleptoplast-retaining sea slug Elysia crispata morphotype clarki.</title>
        <authorList>
            <person name="Eastman K.E."/>
            <person name="Pendleton A.L."/>
            <person name="Shaikh M.A."/>
            <person name="Suttiyut T."/>
            <person name="Ogas R."/>
            <person name="Tomko P."/>
            <person name="Gavelis G."/>
            <person name="Widhalm J.R."/>
            <person name="Wisecaver J.H."/>
        </authorList>
    </citation>
    <scope>NUCLEOTIDE SEQUENCE</scope>
    <source>
        <strain evidence="2">ECLA1</strain>
    </source>
</reference>
<dbReference type="EMBL" id="JAWDGP010002623">
    <property type="protein sequence ID" value="KAK3781546.1"/>
    <property type="molecule type" value="Genomic_DNA"/>
</dbReference>
<evidence type="ECO:0000313" key="3">
    <source>
        <dbReference type="Proteomes" id="UP001283361"/>
    </source>
</evidence>
<accession>A0AAE1DSL7</accession>
<evidence type="ECO:0000313" key="2">
    <source>
        <dbReference type="EMBL" id="KAK3781546.1"/>
    </source>
</evidence>
<keyword evidence="3" id="KW-1185">Reference proteome</keyword>
<proteinExistence type="predicted"/>
<comment type="caution">
    <text evidence="2">The sequence shown here is derived from an EMBL/GenBank/DDBJ whole genome shotgun (WGS) entry which is preliminary data.</text>
</comment>
<feature type="region of interest" description="Disordered" evidence="1">
    <location>
        <begin position="97"/>
        <end position="127"/>
    </location>
</feature>
<name>A0AAE1DSL7_9GAST</name>
<evidence type="ECO:0000256" key="1">
    <source>
        <dbReference type="SAM" id="MobiDB-lite"/>
    </source>
</evidence>
<gene>
    <name evidence="2" type="ORF">RRG08_054885</name>
</gene>
<dbReference type="Proteomes" id="UP001283361">
    <property type="component" value="Unassembled WGS sequence"/>
</dbReference>
<organism evidence="2 3">
    <name type="scientific">Elysia crispata</name>
    <name type="common">lettuce slug</name>
    <dbReference type="NCBI Taxonomy" id="231223"/>
    <lineage>
        <taxon>Eukaryota</taxon>
        <taxon>Metazoa</taxon>
        <taxon>Spiralia</taxon>
        <taxon>Lophotrochozoa</taxon>
        <taxon>Mollusca</taxon>
        <taxon>Gastropoda</taxon>
        <taxon>Heterobranchia</taxon>
        <taxon>Euthyneura</taxon>
        <taxon>Panpulmonata</taxon>
        <taxon>Sacoglossa</taxon>
        <taxon>Placobranchoidea</taxon>
        <taxon>Plakobranchidae</taxon>
        <taxon>Elysia</taxon>
    </lineage>
</organism>
<protein>
    <submittedName>
        <fullName evidence="2">Uncharacterized protein</fullName>
    </submittedName>
</protein>